<keyword evidence="3" id="KW-1185">Reference proteome</keyword>
<feature type="region of interest" description="Disordered" evidence="1">
    <location>
        <begin position="1"/>
        <end position="27"/>
    </location>
</feature>
<comment type="caution">
    <text evidence="2">The sequence shown here is derived from an EMBL/GenBank/DDBJ whole genome shotgun (WGS) entry which is preliminary data.</text>
</comment>
<evidence type="ECO:0000313" key="2">
    <source>
        <dbReference type="EMBL" id="KPM32331.1"/>
    </source>
</evidence>
<gene>
    <name evidence="2" type="ORF">I595_1983</name>
</gene>
<sequence>MNRGPTASVFFIGPRPESGRPYPSRDSTGTNLCLGSYFLEIIQPAIDTV</sequence>
<dbReference type="Proteomes" id="UP000050280">
    <property type="component" value="Unassembled WGS sequence"/>
</dbReference>
<proteinExistence type="predicted"/>
<reference evidence="2 3" key="1">
    <citation type="submission" date="2015-09" db="EMBL/GenBank/DDBJ databases">
        <title>Genome sequence of the marine flavobacterium Croceitalea dokdonensis DOKDO 023 that contains proton- and sodium-pumping rhodopsins.</title>
        <authorList>
            <person name="Kwon S.-K."/>
            <person name="Lee H.K."/>
            <person name="Kwak M.-J."/>
            <person name="Kim J.F."/>
        </authorList>
    </citation>
    <scope>NUCLEOTIDE SEQUENCE [LARGE SCALE GENOMIC DNA]</scope>
    <source>
        <strain evidence="2 3">DOKDO 023</strain>
    </source>
</reference>
<dbReference type="AlphaFoldDB" id="A0A0P7B0A4"/>
<dbReference type="EMBL" id="LDJX01000003">
    <property type="protein sequence ID" value="KPM32331.1"/>
    <property type="molecule type" value="Genomic_DNA"/>
</dbReference>
<name>A0A0P7B0A4_9FLAO</name>
<accession>A0A0P7B0A4</accession>
<evidence type="ECO:0000313" key="3">
    <source>
        <dbReference type="Proteomes" id="UP000050280"/>
    </source>
</evidence>
<protein>
    <submittedName>
        <fullName evidence="2">Uncharacterized protein</fullName>
    </submittedName>
</protein>
<evidence type="ECO:0000256" key="1">
    <source>
        <dbReference type="SAM" id="MobiDB-lite"/>
    </source>
</evidence>
<organism evidence="2 3">
    <name type="scientific">Croceitalea dokdonensis DOKDO 023</name>
    <dbReference type="NCBI Taxonomy" id="1300341"/>
    <lineage>
        <taxon>Bacteria</taxon>
        <taxon>Pseudomonadati</taxon>
        <taxon>Bacteroidota</taxon>
        <taxon>Flavobacteriia</taxon>
        <taxon>Flavobacteriales</taxon>
        <taxon>Flavobacteriaceae</taxon>
        <taxon>Croceitalea</taxon>
    </lineage>
</organism>
<dbReference type="STRING" id="1300341.I595_1983"/>